<dbReference type="GeneID" id="60062672"/>
<name>U6RIT8_9BACT</name>
<dbReference type="PATRIC" id="fig|1121098.3.peg.1342"/>
<keyword evidence="2" id="KW-0812">Transmembrane</keyword>
<dbReference type="Gene3D" id="2.30.30.40">
    <property type="entry name" value="SH3 Domains"/>
    <property type="match status" value="1"/>
</dbReference>
<dbReference type="Pfam" id="PF00515">
    <property type="entry name" value="TPR_1"/>
    <property type="match status" value="1"/>
</dbReference>
<evidence type="ECO:0000256" key="1">
    <source>
        <dbReference type="PROSITE-ProRule" id="PRU00339"/>
    </source>
</evidence>
<evidence type="ECO:0000256" key="2">
    <source>
        <dbReference type="SAM" id="Phobius"/>
    </source>
</evidence>
<dbReference type="PROSITE" id="PS50005">
    <property type="entry name" value="TPR"/>
    <property type="match status" value="1"/>
</dbReference>
<dbReference type="SMART" id="SM00028">
    <property type="entry name" value="TPR"/>
    <property type="match status" value="1"/>
</dbReference>
<feature type="chain" id="PRO_5004678270" evidence="3">
    <location>
        <begin position="22"/>
        <end position="260"/>
    </location>
</feature>
<dbReference type="Gene3D" id="1.25.40.10">
    <property type="entry name" value="Tetratricopeptide repeat domain"/>
    <property type="match status" value="1"/>
</dbReference>
<accession>U6RIT8</accession>
<dbReference type="OrthoDB" id="9776208at2"/>
<feature type="signal peptide" evidence="3">
    <location>
        <begin position="1"/>
        <end position="21"/>
    </location>
</feature>
<feature type="transmembrane region" description="Helical" evidence="2">
    <location>
        <begin position="168"/>
        <end position="187"/>
    </location>
</feature>
<dbReference type="AlphaFoldDB" id="U6RIT8"/>
<dbReference type="STRING" id="1121098.HMPREF1534_01323"/>
<dbReference type="SUPFAM" id="SSF48452">
    <property type="entry name" value="TPR-like"/>
    <property type="match status" value="1"/>
</dbReference>
<feature type="transmembrane region" description="Helical" evidence="2">
    <location>
        <begin position="138"/>
        <end position="159"/>
    </location>
</feature>
<dbReference type="Proteomes" id="UP000017831">
    <property type="component" value="Unassembled WGS sequence"/>
</dbReference>
<reference evidence="4 5" key="1">
    <citation type="submission" date="2013-04" db="EMBL/GenBank/DDBJ databases">
        <title>The Genome Sequence of Bacteroides massiliensis DSM 17679.</title>
        <authorList>
            <consortium name="The Broad Institute Genomics Platform"/>
            <person name="Earl A."/>
            <person name="Ward D."/>
            <person name="Feldgarden M."/>
            <person name="Gevers D."/>
            <person name="Martens E."/>
            <person name="Fenner L."/>
            <person name="Roux V."/>
            <person name="Mallet M.N."/>
            <person name="Raoult D."/>
            <person name="Walker B."/>
            <person name="Young S."/>
            <person name="Zeng Q."/>
            <person name="Gargeya S."/>
            <person name="Fitzgerald M."/>
            <person name="Haas B."/>
            <person name="Abouelleil A."/>
            <person name="Allen A.W."/>
            <person name="Alvarado L."/>
            <person name="Arachchi H.M."/>
            <person name="Berlin A.M."/>
            <person name="Chapman S.B."/>
            <person name="Gainer-Dewar J."/>
            <person name="Goldberg J."/>
            <person name="Griggs A."/>
            <person name="Gujja S."/>
            <person name="Hansen M."/>
            <person name="Howarth C."/>
            <person name="Imamovic A."/>
            <person name="Ireland A."/>
            <person name="Larimer J."/>
            <person name="McCowan C."/>
            <person name="Murphy C."/>
            <person name="Pearson M."/>
            <person name="Poon T.W."/>
            <person name="Priest M."/>
            <person name="Roberts A."/>
            <person name="Saif S."/>
            <person name="Shea T."/>
            <person name="Sisk P."/>
            <person name="Sykes S."/>
            <person name="Wortman J."/>
            <person name="Nusbaum C."/>
            <person name="Birren B."/>
        </authorList>
    </citation>
    <scope>NUCLEOTIDE SEQUENCE [LARGE SCALE GENOMIC DNA]</scope>
    <source>
        <strain evidence="5">B84634 / Timone 84634 / DSM 17679 / JCM 13223</strain>
    </source>
</reference>
<keyword evidence="1" id="KW-0802">TPR repeat</keyword>
<evidence type="ECO:0000313" key="5">
    <source>
        <dbReference type="Proteomes" id="UP000017831"/>
    </source>
</evidence>
<keyword evidence="3" id="KW-0732">Signal</keyword>
<feature type="repeat" description="TPR" evidence="1">
    <location>
        <begin position="64"/>
        <end position="97"/>
    </location>
</feature>
<keyword evidence="5" id="KW-1185">Reference proteome</keyword>
<evidence type="ECO:0000256" key="3">
    <source>
        <dbReference type="SAM" id="SignalP"/>
    </source>
</evidence>
<keyword evidence="2" id="KW-1133">Transmembrane helix</keyword>
<dbReference type="HOGENOM" id="CLU_080147_0_0_10"/>
<evidence type="ECO:0000313" key="4">
    <source>
        <dbReference type="EMBL" id="EOA55957.1"/>
    </source>
</evidence>
<dbReference type="EMBL" id="AQHY01000016">
    <property type="protein sequence ID" value="EOA55957.1"/>
    <property type="molecule type" value="Genomic_DNA"/>
</dbReference>
<comment type="caution">
    <text evidence="4">The sequence shown here is derived from an EMBL/GenBank/DDBJ whole genome shotgun (WGS) entry which is preliminary data.</text>
</comment>
<gene>
    <name evidence="4" type="ORF">HMPREF1534_01323</name>
</gene>
<protein>
    <submittedName>
        <fullName evidence="4">Uncharacterized protein</fullName>
    </submittedName>
</protein>
<dbReference type="InterPro" id="IPR011990">
    <property type="entry name" value="TPR-like_helical_dom_sf"/>
</dbReference>
<keyword evidence="2" id="KW-0472">Membrane</keyword>
<dbReference type="PROSITE" id="PS50293">
    <property type="entry name" value="TPR_REGION"/>
    <property type="match status" value="1"/>
</dbReference>
<proteinExistence type="predicted"/>
<dbReference type="eggNOG" id="COG0457">
    <property type="taxonomic scope" value="Bacteria"/>
</dbReference>
<sequence length="260" mass="29400">MRKTYFILILLMGFLSLSAQTDSTQVTVSTHVTKAEADSAYINNDFTNAAELYESILKNKGESADIYYNLGNSYYKMNNIAKAVLNYERALLLNPGNNDIRFNLELARSKTVDKVTLPSEMFFITWIQSLINSMSEKGWAQTGIVTFILTIFMLALFIFGKRVVWKKIGFISAICFFAICIFSNIFASKQKAELLNRDSAIIIAPSVTVKSTPNQSGTDLFILHEGRKVMIKDNTMKEWKEIRLEDGNVGWVPTNVIEII</sequence>
<organism evidence="4 5">
    <name type="scientific">Phocaeicola massiliensis B84634 = Timone 84634 = DSM 17679 = JCM 13223</name>
    <dbReference type="NCBI Taxonomy" id="1121098"/>
    <lineage>
        <taxon>Bacteria</taxon>
        <taxon>Pseudomonadati</taxon>
        <taxon>Bacteroidota</taxon>
        <taxon>Bacteroidia</taxon>
        <taxon>Bacteroidales</taxon>
        <taxon>Bacteroidaceae</taxon>
        <taxon>Phocaeicola</taxon>
    </lineage>
</organism>
<dbReference type="InterPro" id="IPR019734">
    <property type="entry name" value="TPR_rpt"/>
</dbReference>
<dbReference type="RefSeq" id="WP_005938719.1">
    <property type="nucleotide sequence ID" value="NZ_KB890347.1"/>
</dbReference>